<dbReference type="EMBL" id="RBZO01000001">
    <property type="protein sequence ID" value="RKQ18765.1"/>
    <property type="molecule type" value="Genomic_DNA"/>
</dbReference>
<protein>
    <submittedName>
        <fullName evidence="11">ABC transporter ATP-binding protein</fullName>
    </submittedName>
</protein>
<evidence type="ECO:0000256" key="2">
    <source>
        <dbReference type="ARBA" id="ARBA00022448"/>
    </source>
</evidence>
<dbReference type="InterPro" id="IPR017871">
    <property type="entry name" value="ABC_transporter-like_CS"/>
</dbReference>
<reference evidence="11 12" key="1">
    <citation type="journal article" date="2015" name="Antonie Van Leeuwenhoek">
        <title>Oceanobacillus bengalensis sp. nov., a bacterium isolated from seawater of the Bay of Bengal.</title>
        <authorList>
            <person name="Yongchang O."/>
            <person name="Xiang W."/>
            <person name="Wang G."/>
        </authorList>
    </citation>
    <scope>NUCLEOTIDE SEQUENCE [LARGE SCALE GENOMIC DNA]</scope>
    <source>
        <strain evidence="11 12">MCCC 1K00260</strain>
    </source>
</reference>
<dbReference type="Pfam" id="PF00664">
    <property type="entry name" value="ABC_membrane"/>
    <property type="match status" value="1"/>
</dbReference>
<dbReference type="SUPFAM" id="SSF52540">
    <property type="entry name" value="P-loop containing nucleoside triphosphate hydrolases"/>
    <property type="match status" value="1"/>
</dbReference>
<dbReference type="Pfam" id="PF00005">
    <property type="entry name" value="ABC_tran"/>
    <property type="match status" value="1"/>
</dbReference>
<dbReference type="GO" id="GO:0005524">
    <property type="term" value="F:ATP binding"/>
    <property type="evidence" value="ECO:0007669"/>
    <property type="project" value="UniProtKB-KW"/>
</dbReference>
<keyword evidence="3 8" id="KW-0812">Transmembrane</keyword>
<dbReference type="GO" id="GO:0034040">
    <property type="term" value="F:ATPase-coupled lipid transmembrane transporter activity"/>
    <property type="evidence" value="ECO:0007669"/>
    <property type="project" value="TreeGrafter"/>
</dbReference>
<feature type="transmembrane region" description="Helical" evidence="8">
    <location>
        <begin position="21"/>
        <end position="46"/>
    </location>
</feature>
<organism evidence="11 12">
    <name type="scientific">Oceanobacillus bengalensis</name>
    <dbReference type="NCBI Taxonomy" id="1435466"/>
    <lineage>
        <taxon>Bacteria</taxon>
        <taxon>Bacillati</taxon>
        <taxon>Bacillota</taxon>
        <taxon>Bacilli</taxon>
        <taxon>Bacillales</taxon>
        <taxon>Bacillaceae</taxon>
        <taxon>Oceanobacillus</taxon>
    </lineage>
</organism>
<feature type="transmembrane region" description="Helical" evidence="8">
    <location>
        <begin position="334"/>
        <end position="352"/>
    </location>
</feature>
<evidence type="ECO:0000256" key="1">
    <source>
        <dbReference type="ARBA" id="ARBA00004651"/>
    </source>
</evidence>
<evidence type="ECO:0000256" key="6">
    <source>
        <dbReference type="ARBA" id="ARBA00022989"/>
    </source>
</evidence>
<feature type="transmembrane region" description="Helical" evidence="8">
    <location>
        <begin position="257"/>
        <end position="275"/>
    </location>
</feature>
<evidence type="ECO:0000256" key="3">
    <source>
        <dbReference type="ARBA" id="ARBA00022692"/>
    </source>
</evidence>
<evidence type="ECO:0000256" key="7">
    <source>
        <dbReference type="ARBA" id="ARBA00023136"/>
    </source>
</evidence>
<dbReference type="CDD" id="cd03254">
    <property type="entry name" value="ABCC_Glucan_exporter_like"/>
    <property type="match status" value="1"/>
</dbReference>
<proteinExistence type="predicted"/>
<evidence type="ECO:0000256" key="8">
    <source>
        <dbReference type="SAM" id="Phobius"/>
    </source>
</evidence>
<keyword evidence="5 11" id="KW-0067">ATP-binding</keyword>
<dbReference type="Gene3D" id="3.40.50.300">
    <property type="entry name" value="P-loop containing nucleotide triphosphate hydrolases"/>
    <property type="match status" value="1"/>
</dbReference>
<evidence type="ECO:0000256" key="4">
    <source>
        <dbReference type="ARBA" id="ARBA00022741"/>
    </source>
</evidence>
<comment type="caution">
    <text evidence="11">The sequence shown here is derived from an EMBL/GenBank/DDBJ whole genome shotgun (WGS) entry which is preliminary data.</text>
</comment>
<dbReference type="SUPFAM" id="SSF90123">
    <property type="entry name" value="ABC transporter transmembrane region"/>
    <property type="match status" value="1"/>
</dbReference>
<evidence type="ECO:0000313" key="12">
    <source>
        <dbReference type="Proteomes" id="UP000281813"/>
    </source>
</evidence>
<dbReference type="PROSITE" id="PS50929">
    <property type="entry name" value="ABC_TM1F"/>
    <property type="match status" value="1"/>
</dbReference>
<dbReference type="PROSITE" id="PS00211">
    <property type="entry name" value="ABC_TRANSPORTER_1"/>
    <property type="match status" value="1"/>
</dbReference>
<dbReference type="InterPro" id="IPR011527">
    <property type="entry name" value="ABC1_TM_dom"/>
</dbReference>
<dbReference type="RefSeq" id="WP_121127816.1">
    <property type="nucleotide sequence ID" value="NZ_JBHUFK010000020.1"/>
</dbReference>
<dbReference type="PANTHER" id="PTHR24221">
    <property type="entry name" value="ATP-BINDING CASSETTE SUB-FAMILY B"/>
    <property type="match status" value="1"/>
</dbReference>
<keyword evidence="4" id="KW-0547">Nucleotide-binding</keyword>
<comment type="subcellular location">
    <subcellularLocation>
        <location evidence="1">Cell membrane</location>
        <topology evidence="1">Multi-pass membrane protein</topology>
    </subcellularLocation>
</comment>
<evidence type="ECO:0000259" key="10">
    <source>
        <dbReference type="PROSITE" id="PS50929"/>
    </source>
</evidence>
<dbReference type="InterPro" id="IPR003439">
    <property type="entry name" value="ABC_transporter-like_ATP-bd"/>
</dbReference>
<feature type="domain" description="ABC transmembrane type-1" evidence="10">
    <location>
        <begin position="22"/>
        <end position="403"/>
    </location>
</feature>
<dbReference type="CDD" id="cd18544">
    <property type="entry name" value="ABC_6TM_TmrA_like"/>
    <property type="match status" value="1"/>
</dbReference>
<keyword evidence="2" id="KW-0813">Transport</keyword>
<feature type="transmembrane region" description="Helical" evidence="8">
    <location>
        <begin position="232"/>
        <end position="251"/>
    </location>
</feature>
<dbReference type="FunFam" id="3.40.50.300:FF:000287">
    <property type="entry name" value="Multidrug ABC transporter ATP-binding protein"/>
    <property type="match status" value="1"/>
</dbReference>
<keyword evidence="12" id="KW-1185">Reference proteome</keyword>
<name>A0A494Z848_9BACI</name>
<dbReference type="InterPro" id="IPR027417">
    <property type="entry name" value="P-loop_NTPase"/>
</dbReference>
<dbReference type="Gene3D" id="1.20.1560.10">
    <property type="entry name" value="ABC transporter type 1, transmembrane domain"/>
    <property type="match status" value="1"/>
</dbReference>
<dbReference type="SMART" id="SM00382">
    <property type="entry name" value="AAA"/>
    <property type="match status" value="1"/>
</dbReference>
<accession>A0A494Z848</accession>
<dbReference type="InterPro" id="IPR039421">
    <property type="entry name" value="Type_1_exporter"/>
</dbReference>
<keyword evidence="6 8" id="KW-1133">Transmembrane helix</keyword>
<dbReference type="PANTHER" id="PTHR24221:SF430">
    <property type="entry name" value="MULTIDRUG RESISTANCE ABC TRANSPORTER ATP-BINDING_PERMEASE PROTEIN YHEH-RELATED"/>
    <property type="match status" value="1"/>
</dbReference>
<dbReference type="Proteomes" id="UP000281813">
    <property type="component" value="Unassembled WGS sequence"/>
</dbReference>
<keyword evidence="7 8" id="KW-0472">Membrane</keyword>
<evidence type="ECO:0000313" key="11">
    <source>
        <dbReference type="EMBL" id="RKQ18765.1"/>
    </source>
</evidence>
<dbReference type="GO" id="GO:0005886">
    <property type="term" value="C:plasma membrane"/>
    <property type="evidence" value="ECO:0007669"/>
    <property type="project" value="UniProtKB-SubCell"/>
</dbReference>
<dbReference type="GO" id="GO:0140359">
    <property type="term" value="F:ABC-type transporter activity"/>
    <property type="evidence" value="ECO:0007669"/>
    <property type="project" value="InterPro"/>
</dbReference>
<dbReference type="AlphaFoldDB" id="A0A494Z848"/>
<feature type="domain" description="ABC transporter" evidence="9">
    <location>
        <begin position="434"/>
        <end position="668"/>
    </location>
</feature>
<evidence type="ECO:0000259" key="9">
    <source>
        <dbReference type="PROSITE" id="PS50893"/>
    </source>
</evidence>
<evidence type="ECO:0000256" key="5">
    <source>
        <dbReference type="ARBA" id="ARBA00022840"/>
    </source>
</evidence>
<dbReference type="PROSITE" id="PS50893">
    <property type="entry name" value="ABC_TRANSPORTER_2"/>
    <property type="match status" value="1"/>
</dbReference>
<dbReference type="InterPro" id="IPR003593">
    <property type="entry name" value="AAA+_ATPase"/>
</dbReference>
<gene>
    <name evidence="11" type="ORF">D8M05_01255</name>
</gene>
<feature type="transmembrane region" description="Helical" evidence="8">
    <location>
        <begin position="154"/>
        <end position="174"/>
    </location>
</feature>
<sequence length="679" mass="76500">MKKVSTEKRLFQYALSYKKGIIIGLVCLIIAVALELAGPFIAMTVIDDHILGVEGYWQEVSEASDKNTVSYHDGFVKRVDRITEDDQAIGDPFTLLQVGTTYFTIDEEVPLTGKRTSEGNTIQVTTATEELTFEGEKLSLSEVTPFFKPEQMPILLLLGLYMVLIIIAGFFQFFKTFYLQKSANQIVKKMRNDLFQHTQRIPINYFIDQPAGTVVARITNDTEAIRDLYERVLSIIVTSVVYMAGIFVALFILDAKLAAMCLAVIPLLYFWMKAYKYFGTKYNKVIRATISEINGNINEAVQGMSVIQAFNQEKKTKEDFEVLNERHFTFQKKLLRLSALTSYNLVTVIRNLTFVGLIWYYGSASFDLNSVISIGLLYAFVDYITRLFEPVTDIVNQLPLLEQARVAGGRVFELMDVDGEDVLDDSVARYRGHIRFDDVSFAYNDDDYVLKNISLEVKAGETAAFVGHTGSGKSSIMNLLFRFYDPQKGSITIDGISTNDWSRQQVRSHMGIVLQDPFMFSGTIISNVTMNDPSISKERAMKALQAVGADHFIEKLPNRYDEAVTEGGATYSLGERQLISFARALAFDPAILILDEATANIDTETENVIQNALEVLKEGRTTLIIAHRLSTIQKADTIFVLNHGKIKETGNHEQLIHEKGLYYQMYQMQQGSMKKVAVS</sequence>
<dbReference type="InterPro" id="IPR036640">
    <property type="entry name" value="ABC1_TM_sf"/>
</dbReference>
<dbReference type="GO" id="GO:0016887">
    <property type="term" value="F:ATP hydrolysis activity"/>
    <property type="evidence" value="ECO:0007669"/>
    <property type="project" value="InterPro"/>
</dbReference>
<dbReference type="OrthoDB" id="9770415at2"/>